<dbReference type="PANTHER" id="PTHR13693">
    <property type="entry name" value="CLASS II AMINOTRANSFERASE/8-AMINO-7-OXONONANOATE SYNTHASE"/>
    <property type="match status" value="1"/>
</dbReference>
<evidence type="ECO:0000256" key="2">
    <source>
        <dbReference type="ARBA" id="ARBA00022679"/>
    </source>
</evidence>
<dbReference type="Pfam" id="PF00550">
    <property type="entry name" value="PP-binding"/>
    <property type="match status" value="1"/>
</dbReference>
<evidence type="ECO:0000256" key="1">
    <source>
        <dbReference type="ARBA" id="ARBA00001933"/>
    </source>
</evidence>
<sequence>MKEAAMSDMDALSVSARLEADKSLATLFDIMREYGDTPASLWLSGEQEQTRTFAEMTRRADDYAACLSSLATEDGWIGIAVDTCHEWPALYWGVLRSGHNALLLDSSAPDSVIQGLLDEADCRQIISRKPRGLTGNIRQIDFKILKEAPHTIGFTPVWGEYTAMCTSGTTGRSRIFAYSGEAICEQALNSVSVHRNNPRIIRSDNRGRTMLAFLPFHHVLGFMANVIWAQFLGIANIYLQDRTPNSIINTCRHFPPNFLVVVPLVGNSLVRSVQKGLKNDKRLRRGLFNTLSGISLAMQSVSPEAGLRWAQQKAFASLNEKLLGTEVDVVIFGGSHTPTETLRMLNAIGYYTVTGYGMTETAINGFELGMDLRHRLNGSVGKALGSAEYRIVREHENDKTGELQVRGPGIHSGRVVHGQVLPPDTLEGGWFPTGDVAQLDATGRLYIRGRLKDVIINESGENVYPDDMEDAFSALKGVDQFCVVGFRRNRRDRNEDIVLVMNVGENYTDGKYLDTLAAKVAAANSRLPLYTQLNRAIVTPMTLPLVSGIKVKRIELKRLYEEGELTYRELDLHAQSAGTEIAAVRTDTQTARHDEILRKVRTMYAEALEVPESEISDNANFVEDLQGDSLQVLSIALKAEEEWGITIPAEEYGQCATVLGMARVVETLLDGPVDQARPAERIPVRPITRFEDSPEYLHFLERQQALVGKGDNPYFVTHESPLLDTGLVDGREVLEFGSYNYIGMSGRKEVMDAARAAIDKYGTSASGSRLLAGEKQVHKDLEKEIADWKHTEDAIVCVGGHSTNVTFVGNFCGKNDLILYDALAHNSIEQGCRLSEATSRPFPHNDVAALETILKNQRAYFEKVLVVIEGAYSMDGDIAPVPDFVRVKKEYGCFLMVDEAHSACVIGKTGGGVDEYFGLNGSDIDIKYGTLSKGLGTCGGYLAGKKCLIDYLRYNMPGFVFSVGISPPLAAGSLAAIRTLRAHPEIMEHLRTAIRAFAESAKRRHLDICLAGETAVLPILVGKDEDAWLLSNELKKRGVSVPPAMYPAVPKGKARLRFCVISEHKPEQIEKALDILEATAREFGIELPRRNYDKVDEES</sequence>
<accession>W0FH56</accession>
<name>W0FH56_9BACT</name>
<feature type="domain" description="Carrier" evidence="4">
    <location>
        <begin position="594"/>
        <end position="669"/>
    </location>
</feature>
<dbReference type="InterPro" id="IPR000873">
    <property type="entry name" value="AMP-dep_synth/lig_dom"/>
</dbReference>
<dbReference type="PROSITE" id="PS00599">
    <property type="entry name" value="AA_TRANSFER_CLASS_2"/>
    <property type="match status" value="1"/>
</dbReference>
<dbReference type="InterPro" id="IPR015424">
    <property type="entry name" value="PyrdxlP-dep_Trfase"/>
</dbReference>
<dbReference type="InterPro" id="IPR001917">
    <property type="entry name" value="Aminotrans_II_pyridoxalP_BS"/>
</dbReference>
<dbReference type="InterPro" id="IPR045851">
    <property type="entry name" value="AMP-bd_C_sf"/>
</dbReference>
<evidence type="ECO:0000313" key="5">
    <source>
        <dbReference type="EMBL" id="AHF24013.1"/>
    </source>
</evidence>
<dbReference type="SUPFAM" id="SSF47336">
    <property type="entry name" value="ACP-like"/>
    <property type="match status" value="1"/>
</dbReference>
<dbReference type="SUPFAM" id="SSF53383">
    <property type="entry name" value="PLP-dependent transferases"/>
    <property type="match status" value="1"/>
</dbReference>
<protein>
    <submittedName>
        <fullName evidence="5">AMP-dependent synthetase and ligase</fullName>
    </submittedName>
</protein>
<dbReference type="Gene3D" id="1.10.1200.10">
    <property type="entry name" value="ACP-like"/>
    <property type="match status" value="1"/>
</dbReference>
<evidence type="ECO:0000259" key="4">
    <source>
        <dbReference type="PROSITE" id="PS50075"/>
    </source>
</evidence>
<dbReference type="Pfam" id="PF00155">
    <property type="entry name" value="Aminotran_1_2"/>
    <property type="match status" value="1"/>
</dbReference>
<dbReference type="InterPro" id="IPR036736">
    <property type="entry name" value="ACP-like_sf"/>
</dbReference>
<dbReference type="InterPro" id="IPR050087">
    <property type="entry name" value="AON_synthase_class-II"/>
</dbReference>
<dbReference type="PANTHER" id="PTHR13693:SF3">
    <property type="entry name" value="LD36009P"/>
    <property type="match status" value="1"/>
</dbReference>
<dbReference type="GO" id="GO:0016740">
    <property type="term" value="F:transferase activity"/>
    <property type="evidence" value="ECO:0007669"/>
    <property type="project" value="UniProtKB-KW"/>
</dbReference>
<proteinExistence type="predicted"/>
<dbReference type="Pfam" id="PF00501">
    <property type="entry name" value="AMP-binding"/>
    <property type="match status" value="1"/>
</dbReference>
<dbReference type="Gene3D" id="3.30.300.30">
    <property type="match status" value="1"/>
</dbReference>
<dbReference type="GO" id="GO:0030170">
    <property type="term" value="F:pyridoxal phosphate binding"/>
    <property type="evidence" value="ECO:0007669"/>
    <property type="project" value="InterPro"/>
</dbReference>
<keyword evidence="5" id="KW-0436">Ligase</keyword>
<dbReference type="SUPFAM" id="SSF56801">
    <property type="entry name" value="Acetyl-CoA synthetase-like"/>
    <property type="match status" value="1"/>
</dbReference>
<dbReference type="CDD" id="cd06454">
    <property type="entry name" value="KBL_like"/>
    <property type="match status" value="1"/>
</dbReference>
<dbReference type="InterPro" id="IPR015422">
    <property type="entry name" value="PyrdxlP-dep_Trfase_small"/>
</dbReference>
<keyword evidence="3" id="KW-0663">Pyridoxal phosphate</keyword>
<organism evidence="5">
    <name type="scientific">uncultured bacterium Contig1756</name>
    <dbReference type="NCBI Taxonomy" id="1393499"/>
    <lineage>
        <taxon>Bacteria</taxon>
        <taxon>environmental samples</taxon>
    </lineage>
</organism>
<dbReference type="GO" id="GO:0016874">
    <property type="term" value="F:ligase activity"/>
    <property type="evidence" value="ECO:0007669"/>
    <property type="project" value="UniProtKB-KW"/>
</dbReference>
<dbReference type="PROSITE" id="PS50075">
    <property type="entry name" value="CARRIER"/>
    <property type="match status" value="1"/>
</dbReference>
<dbReference type="InterPro" id="IPR009081">
    <property type="entry name" value="PP-bd_ACP"/>
</dbReference>
<dbReference type="Gene3D" id="3.90.1150.10">
    <property type="entry name" value="Aspartate Aminotransferase, domain 1"/>
    <property type="match status" value="1"/>
</dbReference>
<dbReference type="AlphaFoldDB" id="W0FH56"/>
<dbReference type="InterPro" id="IPR042099">
    <property type="entry name" value="ANL_N_sf"/>
</dbReference>
<keyword evidence="2" id="KW-0808">Transferase</keyword>
<evidence type="ECO:0000256" key="3">
    <source>
        <dbReference type="ARBA" id="ARBA00022898"/>
    </source>
</evidence>
<dbReference type="InterPro" id="IPR004839">
    <property type="entry name" value="Aminotransferase_I/II_large"/>
</dbReference>
<comment type="cofactor">
    <cofactor evidence="1">
        <name>pyridoxal 5'-phosphate</name>
        <dbReference type="ChEBI" id="CHEBI:597326"/>
    </cofactor>
</comment>
<dbReference type="EMBL" id="KC246782">
    <property type="protein sequence ID" value="AHF24013.1"/>
    <property type="molecule type" value="Genomic_DNA"/>
</dbReference>
<reference evidence="5" key="1">
    <citation type="journal article" date="2013" name="PLoS ONE">
        <title>Metagenomic insights into the carbohydrate-active enzymes carried by the microorganisms adhering to solid digesta in the rumen of cows.</title>
        <authorList>
            <person name="Wang L."/>
            <person name="Hatem A."/>
            <person name="Catalyurek U.V."/>
            <person name="Morrison M."/>
            <person name="Yu Z."/>
        </authorList>
    </citation>
    <scope>NUCLEOTIDE SEQUENCE</scope>
</reference>
<dbReference type="Gene3D" id="3.40.50.12780">
    <property type="entry name" value="N-terminal domain of ligase-like"/>
    <property type="match status" value="1"/>
</dbReference>
<dbReference type="Gene3D" id="3.40.640.10">
    <property type="entry name" value="Type I PLP-dependent aspartate aminotransferase-like (Major domain)"/>
    <property type="match status" value="1"/>
</dbReference>
<dbReference type="InterPro" id="IPR015421">
    <property type="entry name" value="PyrdxlP-dep_Trfase_major"/>
</dbReference>
<dbReference type="Pfam" id="PF23562">
    <property type="entry name" value="AMP-binding_C_3"/>
    <property type="match status" value="1"/>
</dbReference>